<dbReference type="KEGG" id="sroi:IAG44_24550"/>
<sequence length="172" mass="18425">MAWDEWEQLKAGALERQQGSSGMQLNSVDLGTDSNGRQATMPSAYGVLKVSQKDLAAIGKSAHTLFNDLYDKARVAGPSSDSAAKDLTGQGFALGAALQHVSTRWTAQLKSLLDACAHISNHMHVTKRLHAGDDDYIARVVSSIAVLDDGFDERVGKPGTPNSVYGEPKKKE</sequence>
<evidence type="ECO:0000256" key="1">
    <source>
        <dbReference type="SAM" id="MobiDB-lite"/>
    </source>
</evidence>
<evidence type="ECO:0000313" key="3">
    <source>
        <dbReference type="Proteomes" id="UP000516052"/>
    </source>
</evidence>
<gene>
    <name evidence="2" type="ORF">IAG44_24550</name>
</gene>
<dbReference type="AlphaFoldDB" id="A0A7H0IHK7"/>
<protein>
    <recommendedName>
        <fullName evidence="4">AG1 protein</fullName>
    </recommendedName>
</protein>
<keyword evidence="3" id="KW-1185">Reference proteome</keyword>
<reference evidence="2 3" key="1">
    <citation type="submission" date="2020-08" db="EMBL/GenBank/DDBJ databases">
        <title>A novel species.</title>
        <authorList>
            <person name="Gao J."/>
        </authorList>
    </citation>
    <scope>NUCLEOTIDE SEQUENCE [LARGE SCALE GENOMIC DNA]</scope>
    <source>
        <strain evidence="2 3">CRXT-G-22</strain>
    </source>
</reference>
<feature type="compositionally biased region" description="Polar residues" evidence="1">
    <location>
        <begin position="17"/>
        <end position="36"/>
    </location>
</feature>
<feature type="region of interest" description="Disordered" evidence="1">
    <location>
        <begin position="152"/>
        <end position="172"/>
    </location>
</feature>
<dbReference type="RefSeq" id="WP_187749230.1">
    <property type="nucleotide sequence ID" value="NZ_CP060828.1"/>
</dbReference>
<proteinExistence type="predicted"/>
<organism evidence="2 3">
    <name type="scientific">Streptomyces roseirectus</name>
    <dbReference type="NCBI Taxonomy" id="2768066"/>
    <lineage>
        <taxon>Bacteria</taxon>
        <taxon>Bacillati</taxon>
        <taxon>Actinomycetota</taxon>
        <taxon>Actinomycetes</taxon>
        <taxon>Kitasatosporales</taxon>
        <taxon>Streptomycetaceae</taxon>
        <taxon>Streptomyces</taxon>
    </lineage>
</organism>
<evidence type="ECO:0008006" key="4">
    <source>
        <dbReference type="Google" id="ProtNLM"/>
    </source>
</evidence>
<feature type="region of interest" description="Disordered" evidence="1">
    <location>
        <begin position="15"/>
        <end position="36"/>
    </location>
</feature>
<accession>A0A7H0IHK7</accession>
<dbReference type="Proteomes" id="UP000516052">
    <property type="component" value="Chromosome"/>
</dbReference>
<name>A0A7H0IHK7_9ACTN</name>
<evidence type="ECO:0000313" key="2">
    <source>
        <dbReference type="EMBL" id="QNP72273.1"/>
    </source>
</evidence>
<dbReference type="EMBL" id="CP060828">
    <property type="protein sequence ID" value="QNP72273.1"/>
    <property type="molecule type" value="Genomic_DNA"/>
</dbReference>